<evidence type="ECO:0000256" key="2">
    <source>
        <dbReference type="ARBA" id="ARBA00022777"/>
    </source>
</evidence>
<feature type="transmembrane region" description="Helical" evidence="4">
    <location>
        <begin position="61"/>
        <end position="81"/>
    </location>
</feature>
<name>A0ABT0YRS0_9BURK</name>
<dbReference type="GO" id="GO:0016301">
    <property type="term" value="F:kinase activity"/>
    <property type="evidence" value="ECO:0007669"/>
    <property type="project" value="UniProtKB-KW"/>
</dbReference>
<dbReference type="PANTHER" id="PTHR24421">
    <property type="entry name" value="NITRATE/NITRITE SENSOR PROTEIN NARX-RELATED"/>
    <property type="match status" value="1"/>
</dbReference>
<dbReference type="InterPro" id="IPR003594">
    <property type="entry name" value="HATPase_dom"/>
</dbReference>
<dbReference type="Pfam" id="PF07730">
    <property type="entry name" value="HisKA_3"/>
    <property type="match status" value="1"/>
</dbReference>
<dbReference type="PROSITE" id="PS50109">
    <property type="entry name" value="HIS_KIN"/>
    <property type="match status" value="1"/>
</dbReference>
<keyword evidence="7" id="KW-1185">Reference proteome</keyword>
<dbReference type="Gene3D" id="3.30.565.10">
    <property type="entry name" value="Histidine kinase-like ATPase, C-terminal domain"/>
    <property type="match status" value="1"/>
</dbReference>
<dbReference type="Proteomes" id="UP001165541">
    <property type="component" value="Unassembled WGS sequence"/>
</dbReference>
<dbReference type="PANTHER" id="PTHR24421:SF62">
    <property type="entry name" value="SENSORY TRANSDUCTION HISTIDINE KINASE"/>
    <property type="match status" value="1"/>
</dbReference>
<evidence type="ECO:0000256" key="4">
    <source>
        <dbReference type="SAM" id="Phobius"/>
    </source>
</evidence>
<keyword evidence="3" id="KW-0902">Two-component regulatory system</keyword>
<dbReference type="EMBL" id="JAMKFE010000012">
    <property type="protein sequence ID" value="MCM5681440.1"/>
    <property type="molecule type" value="Genomic_DNA"/>
</dbReference>
<sequence>MSRGAFWLMLRQVAVWAACVDGLYLVVFLLLDMPVAALLNILSASMYGTAYWLLSRRINRPAVALMWTEVLVHAGSCTVLLGWDSGIHYFLLVFLPAVAVSRSYTLTLGALAFLLAAYVALDAVTQVVPAFYVLDPQLLTALRWLNITVVFVMFTWIARHYVYRVQTAEAGLREMATMVERERIARELHDTVLQDVHALVLRFQAAMQKVPPHEPARAIMETALEHADRVLVEGRDRLSGLRTPRNAGKNVCEALAAAGEEFSAQYGVSFKLRHCGRKQELQEVTADEVYRIGREALLNAFQHARARCVEVEVSHGAESFSLRVRDDGIGIDPHRLSSAHSGQRWGLVGMRERARRLGARLSVGPRNGGGTLVDLCVPAARAYKAGAPTAPDLPPMDAVLSIECER</sequence>
<comment type="caution">
    <text evidence="6">The sequence shown here is derived from an EMBL/GenBank/DDBJ whole genome shotgun (WGS) entry which is preliminary data.</text>
</comment>
<dbReference type="SMART" id="SM00387">
    <property type="entry name" value="HATPase_c"/>
    <property type="match status" value="1"/>
</dbReference>
<evidence type="ECO:0000259" key="5">
    <source>
        <dbReference type="PROSITE" id="PS50109"/>
    </source>
</evidence>
<dbReference type="InterPro" id="IPR050482">
    <property type="entry name" value="Sensor_HK_TwoCompSys"/>
</dbReference>
<dbReference type="Gene3D" id="1.20.5.1930">
    <property type="match status" value="1"/>
</dbReference>
<keyword evidence="4" id="KW-1133">Transmembrane helix</keyword>
<gene>
    <name evidence="6" type="ORF">M8A51_18080</name>
</gene>
<dbReference type="InterPro" id="IPR011712">
    <property type="entry name" value="Sig_transdc_His_kin_sub3_dim/P"/>
</dbReference>
<dbReference type="RefSeq" id="WP_251779923.1">
    <property type="nucleotide sequence ID" value="NZ_JAMKFE010000012.1"/>
</dbReference>
<feature type="transmembrane region" description="Helical" evidence="4">
    <location>
        <begin position="37"/>
        <end position="54"/>
    </location>
</feature>
<dbReference type="Pfam" id="PF02518">
    <property type="entry name" value="HATPase_c"/>
    <property type="match status" value="1"/>
</dbReference>
<evidence type="ECO:0000313" key="7">
    <source>
        <dbReference type="Proteomes" id="UP001165541"/>
    </source>
</evidence>
<keyword evidence="4" id="KW-0812">Transmembrane</keyword>
<evidence type="ECO:0000256" key="3">
    <source>
        <dbReference type="ARBA" id="ARBA00023012"/>
    </source>
</evidence>
<reference evidence="6" key="1">
    <citation type="submission" date="2022-05" db="EMBL/GenBank/DDBJ databases">
        <title>Schlegelella sp. nov., isolated from mangrove soil.</title>
        <authorList>
            <person name="Liu Y."/>
            <person name="Ge X."/>
            <person name="Liu W."/>
        </authorList>
    </citation>
    <scope>NUCLEOTIDE SEQUENCE</scope>
    <source>
        <strain evidence="6">S2-27</strain>
    </source>
</reference>
<keyword evidence="2 6" id="KW-0418">Kinase</keyword>
<feature type="transmembrane region" description="Helical" evidence="4">
    <location>
        <begin position="12"/>
        <end position="31"/>
    </location>
</feature>
<dbReference type="InterPro" id="IPR036890">
    <property type="entry name" value="HATPase_C_sf"/>
</dbReference>
<keyword evidence="1" id="KW-0808">Transferase</keyword>
<organism evidence="6 7">
    <name type="scientific">Caldimonas mangrovi</name>
    <dbReference type="NCBI Taxonomy" id="2944811"/>
    <lineage>
        <taxon>Bacteria</taxon>
        <taxon>Pseudomonadati</taxon>
        <taxon>Pseudomonadota</taxon>
        <taxon>Betaproteobacteria</taxon>
        <taxon>Burkholderiales</taxon>
        <taxon>Sphaerotilaceae</taxon>
        <taxon>Caldimonas</taxon>
    </lineage>
</organism>
<feature type="transmembrane region" description="Helical" evidence="4">
    <location>
        <begin position="144"/>
        <end position="163"/>
    </location>
</feature>
<evidence type="ECO:0000313" key="6">
    <source>
        <dbReference type="EMBL" id="MCM5681440.1"/>
    </source>
</evidence>
<dbReference type="SUPFAM" id="SSF55874">
    <property type="entry name" value="ATPase domain of HSP90 chaperone/DNA topoisomerase II/histidine kinase"/>
    <property type="match status" value="1"/>
</dbReference>
<proteinExistence type="predicted"/>
<keyword evidence="4" id="KW-0472">Membrane</keyword>
<feature type="domain" description="Histidine kinase" evidence="5">
    <location>
        <begin position="287"/>
        <end position="381"/>
    </location>
</feature>
<accession>A0ABT0YRS0</accession>
<protein>
    <submittedName>
        <fullName evidence="6">Histidine kinase</fullName>
    </submittedName>
</protein>
<evidence type="ECO:0000256" key="1">
    <source>
        <dbReference type="ARBA" id="ARBA00022679"/>
    </source>
</evidence>
<dbReference type="InterPro" id="IPR005467">
    <property type="entry name" value="His_kinase_dom"/>
</dbReference>
<dbReference type="CDD" id="cd16917">
    <property type="entry name" value="HATPase_UhpB-NarQ-NarX-like"/>
    <property type="match status" value="1"/>
</dbReference>